<protein>
    <submittedName>
        <fullName evidence="2">Agmatine deiminase</fullName>
    </submittedName>
</protein>
<accession>A0A1T4WBP2</accession>
<name>A0A1T4WBP2_9GAMM</name>
<dbReference type="STRING" id="92487.SAMN02745130_01404"/>
<keyword evidence="3" id="KW-1185">Reference proteome</keyword>
<evidence type="ECO:0000256" key="1">
    <source>
        <dbReference type="ARBA" id="ARBA00022801"/>
    </source>
</evidence>
<sequence>MPSVHAATTMPDETALHDSTWLQWPHPYTYGLSYRNRLDATWVAMTKALVQSEKVRIVAYNNTEKKRIQNLLALAGIPLGSISFLITKTNDVWVRDNGPIFVLDEAGRLQITDWGFNGWGGDTPYTLDNTVPIAAAQQLGLTSTDLNKIVLEGGAFEVDGQGTFLATRSAILEAKRNPNLSQAALEQSLATHLGIRKFIWLDGAPGGKEDITDTHIDGFARFGTPETLVTMSTSDLQYWGISTADINKLATTSNADGVPYQKVILPLTAKNVVTTYGKNLGYKGSYVNYYVGNSVVLVPEYKDSNDSVAKNTLQALYPTRSIVGIDVRNLYANGGMVHCVTQQQPFAN</sequence>
<dbReference type="Proteomes" id="UP000190460">
    <property type="component" value="Unassembled WGS sequence"/>
</dbReference>
<evidence type="ECO:0000313" key="3">
    <source>
        <dbReference type="Proteomes" id="UP000190460"/>
    </source>
</evidence>
<organism evidence="2 3">
    <name type="scientific">Thiothrix eikelboomii</name>
    <dbReference type="NCBI Taxonomy" id="92487"/>
    <lineage>
        <taxon>Bacteria</taxon>
        <taxon>Pseudomonadati</taxon>
        <taxon>Pseudomonadota</taxon>
        <taxon>Gammaproteobacteria</taxon>
        <taxon>Thiotrichales</taxon>
        <taxon>Thiotrichaceae</taxon>
        <taxon>Thiothrix</taxon>
    </lineage>
</organism>
<keyword evidence="1" id="KW-0378">Hydrolase</keyword>
<dbReference type="Pfam" id="PF04371">
    <property type="entry name" value="PAD_porph"/>
    <property type="match status" value="1"/>
</dbReference>
<reference evidence="3" key="1">
    <citation type="submission" date="2017-02" db="EMBL/GenBank/DDBJ databases">
        <authorList>
            <person name="Varghese N."/>
            <person name="Submissions S."/>
        </authorList>
    </citation>
    <scope>NUCLEOTIDE SEQUENCE [LARGE SCALE GENOMIC DNA]</scope>
    <source>
        <strain evidence="3">ATCC 49788</strain>
    </source>
</reference>
<dbReference type="PANTHER" id="PTHR31377:SF0">
    <property type="entry name" value="AGMATINE DEIMINASE-RELATED"/>
    <property type="match status" value="1"/>
</dbReference>
<dbReference type="InterPro" id="IPR007466">
    <property type="entry name" value="Peptidyl-Arg-deiminase_porph"/>
</dbReference>
<dbReference type="Gene3D" id="3.75.10.10">
    <property type="entry name" value="L-arginine/glycine Amidinotransferase, Chain A"/>
    <property type="match status" value="1"/>
</dbReference>
<proteinExistence type="predicted"/>
<dbReference type="GO" id="GO:0009446">
    <property type="term" value="P:putrescine biosynthetic process"/>
    <property type="evidence" value="ECO:0007669"/>
    <property type="project" value="InterPro"/>
</dbReference>
<dbReference type="AlphaFoldDB" id="A0A1T4WBP2"/>
<gene>
    <name evidence="2" type="ORF">SAMN02745130_01404</name>
</gene>
<dbReference type="PANTHER" id="PTHR31377">
    <property type="entry name" value="AGMATINE DEIMINASE-RELATED"/>
    <property type="match status" value="1"/>
</dbReference>
<evidence type="ECO:0000313" key="2">
    <source>
        <dbReference type="EMBL" id="SKA74468.1"/>
    </source>
</evidence>
<dbReference type="GO" id="GO:0047632">
    <property type="term" value="F:agmatine deiminase activity"/>
    <property type="evidence" value="ECO:0007669"/>
    <property type="project" value="TreeGrafter"/>
</dbReference>
<dbReference type="GO" id="GO:0004668">
    <property type="term" value="F:protein-arginine deiminase activity"/>
    <property type="evidence" value="ECO:0007669"/>
    <property type="project" value="InterPro"/>
</dbReference>
<dbReference type="SUPFAM" id="SSF55909">
    <property type="entry name" value="Pentein"/>
    <property type="match status" value="1"/>
</dbReference>
<dbReference type="EMBL" id="FUYB01000004">
    <property type="protein sequence ID" value="SKA74468.1"/>
    <property type="molecule type" value="Genomic_DNA"/>
</dbReference>